<reference evidence="3" key="2">
    <citation type="journal article" date="2020" name="Nat. Commun.">
        <title>Large-scale genome sequencing of mycorrhizal fungi provides insights into the early evolution of symbiotic traits.</title>
        <authorList>
            <person name="Miyauchi S."/>
            <person name="Kiss E."/>
            <person name="Kuo A."/>
            <person name="Drula E."/>
            <person name="Kohler A."/>
            <person name="Sanchez-Garcia M."/>
            <person name="Morin E."/>
            <person name="Andreopoulos B."/>
            <person name="Barry K.W."/>
            <person name="Bonito G."/>
            <person name="Buee M."/>
            <person name="Carver A."/>
            <person name="Chen C."/>
            <person name="Cichocki N."/>
            <person name="Clum A."/>
            <person name="Culley D."/>
            <person name="Crous P.W."/>
            <person name="Fauchery L."/>
            <person name="Girlanda M."/>
            <person name="Hayes R.D."/>
            <person name="Keri Z."/>
            <person name="LaButti K."/>
            <person name="Lipzen A."/>
            <person name="Lombard V."/>
            <person name="Magnuson J."/>
            <person name="Maillard F."/>
            <person name="Murat C."/>
            <person name="Nolan M."/>
            <person name="Ohm R.A."/>
            <person name="Pangilinan J."/>
            <person name="Pereira M.F."/>
            <person name="Perotto S."/>
            <person name="Peter M."/>
            <person name="Pfister S."/>
            <person name="Riley R."/>
            <person name="Sitrit Y."/>
            <person name="Stielow J.B."/>
            <person name="Szollosi G."/>
            <person name="Zifcakova L."/>
            <person name="Stursova M."/>
            <person name="Spatafora J.W."/>
            <person name="Tedersoo L."/>
            <person name="Vaario L.M."/>
            <person name="Yamada A."/>
            <person name="Yan M."/>
            <person name="Wang P."/>
            <person name="Xu J."/>
            <person name="Bruns T."/>
            <person name="Baldrian P."/>
            <person name="Vilgalys R."/>
            <person name="Dunand C."/>
            <person name="Henrissat B."/>
            <person name="Grigoriev I.V."/>
            <person name="Hibbett D."/>
            <person name="Nagy L.G."/>
            <person name="Martin F.M."/>
        </authorList>
    </citation>
    <scope>NUCLEOTIDE SEQUENCE</scope>
    <source>
        <strain evidence="3">Prilba</strain>
    </source>
</reference>
<keyword evidence="1" id="KW-0472">Membrane</keyword>
<sequence>MSQTHPTASLSLSLSSNFQIMFNDALKSAILVVLQEQVQGTDEQWTKWLDPSVNIIFTFSNILGSGASLLFSPVSVIFAGVGVLLSMVKDVRASQDTLVDIFERIEIYNYPDNGRGSLYSRDCNKEIKQSRIKKYGKKLIGRADIEDAPKRLDKLTHEEARMATAENLKATHAVGESMRAVADKVVAVDSRVAGVDDRVAIVDDRVAGVDDRVAGVGDRVASVDDRVRVVDDRVTEIICDGKEAKEAMQRTATDIDQVKVAMQQTTVDMDQVKVATQQTAIDIDQVKVAMHQNAIDVDQVKHLSSIISADYRPLPIIFREATAGKRSQMALPT</sequence>
<dbReference type="Pfam" id="PF17109">
    <property type="entry name" value="Goodbye"/>
    <property type="match status" value="1"/>
</dbReference>
<evidence type="ECO:0000256" key="1">
    <source>
        <dbReference type="SAM" id="Phobius"/>
    </source>
</evidence>
<dbReference type="EMBL" id="WHVB01000031">
    <property type="protein sequence ID" value="KAF8468616.1"/>
    <property type="molecule type" value="Genomic_DNA"/>
</dbReference>
<evidence type="ECO:0000313" key="3">
    <source>
        <dbReference type="EMBL" id="KAF8468616.1"/>
    </source>
</evidence>
<dbReference type="InterPro" id="IPR031350">
    <property type="entry name" value="Goodbye_dom"/>
</dbReference>
<evidence type="ECO:0000259" key="2">
    <source>
        <dbReference type="Pfam" id="PF17109"/>
    </source>
</evidence>
<accession>A0A9P5JWN3</accession>
<dbReference type="Gene3D" id="1.20.5.2280">
    <property type="match status" value="1"/>
</dbReference>
<evidence type="ECO:0000313" key="4">
    <source>
        <dbReference type="Proteomes" id="UP000759537"/>
    </source>
</evidence>
<proteinExistence type="predicted"/>
<protein>
    <recommendedName>
        <fullName evidence="2">Fungal STAND N-terminal Goodbye domain-containing protein</fullName>
    </recommendedName>
</protein>
<gene>
    <name evidence="3" type="ORF">DFH94DRAFT_697623</name>
</gene>
<organism evidence="3 4">
    <name type="scientific">Russula ochroleuca</name>
    <dbReference type="NCBI Taxonomy" id="152965"/>
    <lineage>
        <taxon>Eukaryota</taxon>
        <taxon>Fungi</taxon>
        <taxon>Dikarya</taxon>
        <taxon>Basidiomycota</taxon>
        <taxon>Agaricomycotina</taxon>
        <taxon>Agaricomycetes</taxon>
        <taxon>Russulales</taxon>
        <taxon>Russulaceae</taxon>
        <taxon>Russula</taxon>
    </lineage>
</organism>
<name>A0A9P5JWN3_9AGAM</name>
<keyword evidence="4" id="KW-1185">Reference proteome</keyword>
<dbReference type="AlphaFoldDB" id="A0A9P5JWN3"/>
<keyword evidence="1" id="KW-0812">Transmembrane</keyword>
<comment type="caution">
    <text evidence="3">The sequence shown here is derived from an EMBL/GenBank/DDBJ whole genome shotgun (WGS) entry which is preliminary data.</text>
</comment>
<dbReference type="Proteomes" id="UP000759537">
    <property type="component" value="Unassembled WGS sequence"/>
</dbReference>
<feature type="domain" description="Fungal STAND N-terminal Goodbye" evidence="2">
    <location>
        <begin position="37"/>
        <end position="106"/>
    </location>
</feature>
<feature type="transmembrane region" description="Helical" evidence="1">
    <location>
        <begin position="55"/>
        <end position="85"/>
    </location>
</feature>
<reference evidence="3" key="1">
    <citation type="submission" date="2019-10" db="EMBL/GenBank/DDBJ databases">
        <authorList>
            <consortium name="DOE Joint Genome Institute"/>
            <person name="Kuo A."/>
            <person name="Miyauchi S."/>
            <person name="Kiss E."/>
            <person name="Drula E."/>
            <person name="Kohler A."/>
            <person name="Sanchez-Garcia M."/>
            <person name="Andreopoulos B."/>
            <person name="Barry K.W."/>
            <person name="Bonito G."/>
            <person name="Buee M."/>
            <person name="Carver A."/>
            <person name="Chen C."/>
            <person name="Cichocki N."/>
            <person name="Clum A."/>
            <person name="Culley D."/>
            <person name="Crous P.W."/>
            <person name="Fauchery L."/>
            <person name="Girlanda M."/>
            <person name="Hayes R."/>
            <person name="Keri Z."/>
            <person name="LaButti K."/>
            <person name="Lipzen A."/>
            <person name="Lombard V."/>
            <person name="Magnuson J."/>
            <person name="Maillard F."/>
            <person name="Morin E."/>
            <person name="Murat C."/>
            <person name="Nolan M."/>
            <person name="Ohm R."/>
            <person name="Pangilinan J."/>
            <person name="Pereira M."/>
            <person name="Perotto S."/>
            <person name="Peter M."/>
            <person name="Riley R."/>
            <person name="Sitrit Y."/>
            <person name="Stielow B."/>
            <person name="Szollosi G."/>
            <person name="Zifcakova L."/>
            <person name="Stursova M."/>
            <person name="Spatafora J.W."/>
            <person name="Tedersoo L."/>
            <person name="Vaario L.-M."/>
            <person name="Yamada A."/>
            <person name="Yan M."/>
            <person name="Wang P."/>
            <person name="Xu J."/>
            <person name="Bruns T."/>
            <person name="Baldrian P."/>
            <person name="Vilgalys R."/>
            <person name="Henrissat B."/>
            <person name="Grigoriev I.V."/>
            <person name="Hibbett D."/>
            <person name="Nagy L.G."/>
            <person name="Martin F.M."/>
        </authorList>
    </citation>
    <scope>NUCLEOTIDE SEQUENCE</scope>
    <source>
        <strain evidence="3">Prilba</strain>
    </source>
</reference>
<keyword evidence="1" id="KW-1133">Transmembrane helix</keyword>